<proteinExistence type="predicted"/>
<dbReference type="InterPro" id="IPR012925">
    <property type="entry name" value="TipAS_dom"/>
</dbReference>
<dbReference type="EMBL" id="BAUU01000001">
    <property type="protein sequence ID" value="GAE28714.1"/>
    <property type="molecule type" value="Genomic_DNA"/>
</dbReference>
<keyword evidence="3" id="KW-1185">Reference proteome</keyword>
<dbReference type="STRING" id="1236971.JCM9152_42"/>
<evidence type="ECO:0000313" key="2">
    <source>
        <dbReference type="EMBL" id="GAE28714.1"/>
    </source>
</evidence>
<gene>
    <name evidence="2" type="ORF">JCM9152_42</name>
</gene>
<dbReference type="SUPFAM" id="SSF89082">
    <property type="entry name" value="Antibiotic binding domain of TipA-like multidrug resistance regulators"/>
    <property type="match status" value="1"/>
</dbReference>
<feature type="domain" description="TipAS antibiotic-recognition" evidence="1">
    <location>
        <begin position="1"/>
        <end position="92"/>
    </location>
</feature>
<reference evidence="2" key="1">
    <citation type="journal article" date="2014" name="Genome Announc.">
        <title>Draft Genome Sequences of Three Alkaliphilic Bacillus Strains, Bacillus wakoensis JCM 9140T, Bacillus akibai JCM 9157T, and Bacillus hemicellulosilyticus JCM 9152T.</title>
        <authorList>
            <person name="Yuki M."/>
            <person name="Oshima K."/>
            <person name="Suda W."/>
            <person name="Oshida Y."/>
            <person name="Kitamura K."/>
            <person name="Iida T."/>
            <person name="Hattori M."/>
            <person name="Ohkuma M."/>
        </authorList>
    </citation>
    <scope>NUCLEOTIDE SEQUENCE [LARGE SCALE GENOMIC DNA]</scope>
    <source>
        <strain evidence="2">JCM 9152</strain>
    </source>
</reference>
<dbReference type="Gene3D" id="1.10.490.50">
    <property type="entry name" value="Antibiotic binding domain of TipA-like multidrug resistance regulators"/>
    <property type="match status" value="1"/>
</dbReference>
<dbReference type="Proteomes" id="UP000018895">
    <property type="component" value="Unassembled WGS sequence"/>
</dbReference>
<accession>W4QBE4</accession>
<dbReference type="InterPro" id="IPR036244">
    <property type="entry name" value="TipA-like_antibiotic-bd"/>
</dbReference>
<dbReference type="AlphaFoldDB" id="W4QBE4"/>
<protein>
    <submittedName>
        <fullName evidence="2">Putative transcriptional regulator</fullName>
    </submittedName>
</protein>
<comment type="caution">
    <text evidence="2">The sequence shown here is derived from an EMBL/GenBank/DDBJ whole genome shotgun (WGS) entry which is preliminary data.</text>
</comment>
<name>W4QBE4_9BACI</name>
<sequence length="96" mass="11054">MSEEDYKAMQAVENEIFTLLEKAHAVGDPAASVAQQLARKHKEWLMYTWTNYSSEAHAGLVEMYVQDERFKDYYDQRVKGGASFLRDAVLTYIGKI</sequence>
<evidence type="ECO:0000259" key="1">
    <source>
        <dbReference type="Pfam" id="PF07739"/>
    </source>
</evidence>
<dbReference type="Pfam" id="PF07739">
    <property type="entry name" value="TipAS"/>
    <property type="match status" value="1"/>
</dbReference>
<evidence type="ECO:0000313" key="3">
    <source>
        <dbReference type="Proteomes" id="UP000018895"/>
    </source>
</evidence>
<organism evidence="2 3">
    <name type="scientific">Halalkalibacter hemicellulosilyticusJCM 9152</name>
    <dbReference type="NCBI Taxonomy" id="1236971"/>
    <lineage>
        <taxon>Bacteria</taxon>
        <taxon>Bacillati</taxon>
        <taxon>Bacillota</taxon>
        <taxon>Bacilli</taxon>
        <taxon>Bacillales</taxon>
        <taxon>Bacillaceae</taxon>
        <taxon>Halalkalibacter</taxon>
    </lineage>
</organism>